<dbReference type="EMBL" id="WOCE01000004">
    <property type="protein sequence ID" value="KAE9616264.1"/>
    <property type="molecule type" value="Genomic_DNA"/>
</dbReference>
<protein>
    <submittedName>
        <fullName evidence="6">Putative RNA polymerase sigma-70 like domain-containing protein</fullName>
    </submittedName>
</protein>
<dbReference type="Gene3D" id="1.10.601.10">
    <property type="entry name" value="RNA Polymerase Primary Sigma Factor"/>
    <property type="match status" value="1"/>
</dbReference>
<dbReference type="GO" id="GO:0016987">
    <property type="term" value="F:sigma factor activity"/>
    <property type="evidence" value="ECO:0007669"/>
    <property type="project" value="UniProtKB-KW"/>
</dbReference>
<dbReference type="InterPro" id="IPR014284">
    <property type="entry name" value="RNA_pol_sigma-70_dom"/>
</dbReference>
<dbReference type="GO" id="GO:0003677">
    <property type="term" value="F:DNA binding"/>
    <property type="evidence" value="ECO:0007669"/>
    <property type="project" value="UniProtKB-KW"/>
</dbReference>
<evidence type="ECO:0000256" key="5">
    <source>
        <dbReference type="ARBA" id="ARBA00023163"/>
    </source>
</evidence>
<name>A0A6A5M7N5_LUPAL</name>
<dbReference type="InterPro" id="IPR007627">
    <property type="entry name" value="RNA_pol_sigma70_r2"/>
</dbReference>
<dbReference type="InterPro" id="IPR050239">
    <property type="entry name" value="Sigma-70_RNA_pol_init_factors"/>
</dbReference>
<dbReference type="InterPro" id="IPR007624">
    <property type="entry name" value="RNA_pol_sigma70_r3"/>
</dbReference>
<dbReference type="InterPro" id="IPR007630">
    <property type="entry name" value="RNA_pol_sigma70_r4"/>
</dbReference>
<keyword evidence="2" id="KW-0805">Transcription regulation</keyword>
<dbReference type="Pfam" id="PF04545">
    <property type="entry name" value="Sigma70_r4"/>
    <property type="match status" value="1"/>
</dbReference>
<evidence type="ECO:0000256" key="1">
    <source>
        <dbReference type="ARBA" id="ARBA00007788"/>
    </source>
</evidence>
<gene>
    <name evidence="6" type="ORF">Lalb_Chr04g0263881</name>
</gene>
<keyword evidence="3" id="KW-0731">Sigma factor</keyword>
<dbReference type="InterPro" id="IPR013325">
    <property type="entry name" value="RNA_pol_sigma_r2"/>
</dbReference>
<dbReference type="CDD" id="cd06171">
    <property type="entry name" value="Sigma70_r4"/>
    <property type="match status" value="1"/>
</dbReference>
<evidence type="ECO:0000256" key="3">
    <source>
        <dbReference type="ARBA" id="ARBA00023082"/>
    </source>
</evidence>
<dbReference type="Pfam" id="PF04539">
    <property type="entry name" value="Sigma70_r3"/>
    <property type="match status" value="1"/>
</dbReference>
<dbReference type="SUPFAM" id="SSF88659">
    <property type="entry name" value="Sigma3 and sigma4 domains of RNA polymerase sigma factors"/>
    <property type="match status" value="2"/>
</dbReference>
<dbReference type="AlphaFoldDB" id="A0A6A5M7N5"/>
<evidence type="ECO:0000313" key="6">
    <source>
        <dbReference type="EMBL" id="KAE9616264.1"/>
    </source>
</evidence>
<evidence type="ECO:0000256" key="4">
    <source>
        <dbReference type="ARBA" id="ARBA00023125"/>
    </source>
</evidence>
<dbReference type="NCBIfam" id="TIGR02937">
    <property type="entry name" value="sigma70-ECF"/>
    <property type="match status" value="1"/>
</dbReference>
<organism evidence="6 7">
    <name type="scientific">Lupinus albus</name>
    <name type="common">White lupine</name>
    <name type="synonym">Lupinus termis</name>
    <dbReference type="NCBI Taxonomy" id="3870"/>
    <lineage>
        <taxon>Eukaryota</taxon>
        <taxon>Viridiplantae</taxon>
        <taxon>Streptophyta</taxon>
        <taxon>Embryophyta</taxon>
        <taxon>Tracheophyta</taxon>
        <taxon>Spermatophyta</taxon>
        <taxon>Magnoliopsida</taxon>
        <taxon>eudicotyledons</taxon>
        <taxon>Gunneridae</taxon>
        <taxon>Pentapetalae</taxon>
        <taxon>rosids</taxon>
        <taxon>fabids</taxon>
        <taxon>Fabales</taxon>
        <taxon>Fabaceae</taxon>
        <taxon>Papilionoideae</taxon>
        <taxon>50 kb inversion clade</taxon>
        <taxon>genistoids sensu lato</taxon>
        <taxon>core genistoids</taxon>
        <taxon>Genisteae</taxon>
        <taxon>Lupinus</taxon>
    </lineage>
</organism>
<comment type="caution">
    <text evidence="6">The sequence shown here is derived from an EMBL/GenBank/DDBJ whole genome shotgun (WGS) entry which is preliminary data.</text>
</comment>
<evidence type="ECO:0000313" key="7">
    <source>
        <dbReference type="Proteomes" id="UP000447434"/>
    </source>
</evidence>
<sequence length="438" mass="49184">MAITTICSSSSHSHTLPTMSFPTLKTHHSLQPTLPCTISSKFGTTLVSSDAPLVIAAAAVTTEAVAVANAAVDVSAACGIVKEWPFGECENEIVRDRSSIGLDLRRKKRRKRRKGLECMEEKEEEIYRNSLPDRLLIRSRKSGILSSREEAELCLCLKVGAEIELAKIRISESKEHPAIPMRRLVIGNTILDKVLCNTRESRERIAREYRGLVASIASSYQGKGLSFQDLIQEGTIGLLKGAEKFDPDRGNKLSTYVYWWIKQAIIKAVAKKSRLVRLPGGKYEMIAKIAEANNVLSRRLKRVPSYNEIAEFINANVSTVKLVSERNRLPISLNKVVTDRGTMTLQDIIAGSDEMIPEKMVEREIMKEEVLKLLKTLTKREEKIVRLYFGLNGETPLSFEEIGRVLKLSRERVRQINGIAMSKLQQPKNIDSLKFYVT</sequence>
<dbReference type="SUPFAM" id="SSF88946">
    <property type="entry name" value="Sigma2 domain of RNA polymerase sigma factors"/>
    <property type="match status" value="1"/>
</dbReference>
<dbReference type="InterPro" id="IPR036388">
    <property type="entry name" value="WH-like_DNA-bd_sf"/>
</dbReference>
<dbReference type="OrthoDB" id="206108at2759"/>
<dbReference type="InterPro" id="IPR013324">
    <property type="entry name" value="RNA_pol_sigma_r3/r4-like"/>
</dbReference>
<reference evidence="7" key="1">
    <citation type="journal article" date="2020" name="Nat. Commun.">
        <title>Genome sequence of the cluster root forming white lupin.</title>
        <authorList>
            <person name="Hufnagel B."/>
            <person name="Marques A."/>
            <person name="Soriano A."/>
            <person name="Marques L."/>
            <person name="Divol F."/>
            <person name="Doumas P."/>
            <person name="Sallet E."/>
            <person name="Mancinotti D."/>
            <person name="Carrere S."/>
            <person name="Marande W."/>
            <person name="Arribat S."/>
            <person name="Keller J."/>
            <person name="Huneau C."/>
            <person name="Blein T."/>
            <person name="Aime D."/>
            <person name="Laguerre M."/>
            <person name="Taylor J."/>
            <person name="Schubert V."/>
            <person name="Nelson M."/>
            <person name="Geu-Flores F."/>
            <person name="Crespi M."/>
            <person name="Gallardo-Guerrero K."/>
            <person name="Delaux P.-M."/>
            <person name="Salse J."/>
            <person name="Berges H."/>
            <person name="Guyot R."/>
            <person name="Gouzy J."/>
            <person name="Peret B."/>
        </authorList>
    </citation>
    <scope>NUCLEOTIDE SEQUENCE [LARGE SCALE GENOMIC DNA]</scope>
    <source>
        <strain evidence="7">cv. Amiga</strain>
    </source>
</reference>
<dbReference type="GO" id="GO:0071482">
    <property type="term" value="P:cellular response to light stimulus"/>
    <property type="evidence" value="ECO:0007669"/>
    <property type="project" value="UniProtKB-ARBA"/>
</dbReference>
<dbReference type="PANTHER" id="PTHR30603">
    <property type="entry name" value="RNA POLYMERASE SIGMA FACTOR RPO"/>
    <property type="match status" value="1"/>
</dbReference>
<evidence type="ECO:0000256" key="2">
    <source>
        <dbReference type="ARBA" id="ARBA00023015"/>
    </source>
</evidence>
<keyword evidence="4" id="KW-0238">DNA-binding</keyword>
<dbReference type="Pfam" id="PF04542">
    <property type="entry name" value="Sigma70_r2"/>
    <property type="match status" value="1"/>
</dbReference>
<comment type="similarity">
    <text evidence="1">Belongs to the sigma-70 factor family.</text>
</comment>
<dbReference type="GO" id="GO:0006352">
    <property type="term" value="P:DNA-templated transcription initiation"/>
    <property type="evidence" value="ECO:0007669"/>
    <property type="project" value="InterPro"/>
</dbReference>
<dbReference type="PANTHER" id="PTHR30603:SF47">
    <property type="entry name" value="RNA POLYMERASE SIGMA FACTOR SIGD, CHLOROPLASTIC"/>
    <property type="match status" value="1"/>
</dbReference>
<keyword evidence="5" id="KW-0804">Transcription</keyword>
<dbReference type="InterPro" id="IPR000943">
    <property type="entry name" value="RNA_pol_sigma70"/>
</dbReference>
<dbReference type="Gene3D" id="1.10.10.10">
    <property type="entry name" value="Winged helix-like DNA-binding domain superfamily/Winged helix DNA-binding domain"/>
    <property type="match status" value="2"/>
</dbReference>
<accession>A0A6A5M7N5</accession>
<proteinExistence type="inferred from homology"/>
<dbReference type="PRINTS" id="PR00046">
    <property type="entry name" value="SIGMA70FCT"/>
</dbReference>
<dbReference type="Proteomes" id="UP000447434">
    <property type="component" value="Chromosome 4"/>
</dbReference>
<dbReference type="PROSITE" id="PS00715">
    <property type="entry name" value="SIGMA70_1"/>
    <property type="match status" value="1"/>
</dbReference>
<keyword evidence="7" id="KW-1185">Reference proteome</keyword>